<accession>A0A839Z319</accession>
<keyword evidence="1" id="KW-0732">Signal</keyword>
<evidence type="ECO:0000313" key="3">
    <source>
        <dbReference type="Proteomes" id="UP000578569"/>
    </source>
</evidence>
<organism evidence="2 3">
    <name type="scientific">Sphingomicrobium lutaoense</name>
    <dbReference type="NCBI Taxonomy" id="515949"/>
    <lineage>
        <taxon>Bacteria</taxon>
        <taxon>Pseudomonadati</taxon>
        <taxon>Pseudomonadota</taxon>
        <taxon>Alphaproteobacteria</taxon>
        <taxon>Sphingomonadales</taxon>
        <taxon>Sphingomonadaceae</taxon>
        <taxon>Sphingomicrobium</taxon>
    </lineage>
</organism>
<name>A0A839Z319_9SPHN</name>
<evidence type="ECO:0000313" key="2">
    <source>
        <dbReference type="EMBL" id="MBB3764467.1"/>
    </source>
</evidence>
<feature type="chain" id="PRO_5032670043" description="Secreted protein" evidence="1">
    <location>
        <begin position="26"/>
        <end position="130"/>
    </location>
</feature>
<reference evidence="2 3" key="1">
    <citation type="submission" date="2020-08" db="EMBL/GenBank/DDBJ databases">
        <title>Genomic Encyclopedia of Type Strains, Phase IV (KMG-IV): sequencing the most valuable type-strain genomes for metagenomic binning, comparative biology and taxonomic classification.</title>
        <authorList>
            <person name="Goeker M."/>
        </authorList>
    </citation>
    <scope>NUCLEOTIDE SEQUENCE [LARGE SCALE GENOMIC DNA]</scope>
    <source>
        <strain evidence="2 3">DSM 24194</strain>
    </source>
</reference>
<feature type="signal peptide" evidence="1">
    <location>
        <begin position="1"/>
        <end position="25"/>
    </location>
</feature>
<protein>
    <recommendedName>
        <fullName evidence="4">Secreted protein</fullName>
    </recommendedName>
</protein>
<dbReference type="Proteomes" id="UP000578569">
    <property type="component" value="Unassembled WGS sequence"/>
</dbReference>
<dbReference type="AlphaFoldDB" id="A0A839Z319"/>
<comment type="caution">
    <text evidence="2">The sequence shown here is derived from an EMBL/GenBank/DDBJ whole genome shotgun (WGS) entry which is preliminary data.</text>
</comment>
<gene>
    <name evidence="2" type="ORF">FHS50_001490</name>
</gene>
<evidence type="ECO:0008006" key="4">
    <source>
        <dbReference type="Google" id="ProtNLM"/>
    </source>
</evidence>
<evidence type="ECO:0000256" key="1">
    <source>
        <dbReference type="SAM" id="SignalP"/>
    </source>
</evidence>
<dbReference type="EMBL" id="JACICF010000001">
    <property type="protein sequence ID" value="MBB3764467.1"/>
    <property type="molecule type" value="Genomic_DNA"/>
</dbReference>
<proteinExistence type="predicted"/>
<dbReference type="RefSeq" id="WP_183933724.1">
    <property type="nucleotide sequence ID" value="NZ_JACICF010000001.1"/>
</dbReference>
<sequence length="130" mass="14228">MLNRIVTLAATAGMAASLVSAPASAQRSQVEVVVYGDDPCPRAAEDEIVVCKRLGEEERFRIPQEFRRTAERVENQSWAARVRYLEQNNETGLPQCTAVGPAAGQGCLQKEIDEAVAKRKQLEADETAPE</sequence>
<keyword evidence="3" id="KW-1185">Reference proteome</keyword>